<proteinExistence type="predicted"/>
<feature type="region of interest" description="Disordered" evidence="1">
    <location>
        <begin position="603"/>
        <end position="683"/>
    </location>
</feature>
<evidence type="ECO:0000313" key="4">
    <source>
        <dbReference type="Proteomes" id="UP000683000"/>
    </source>
</evidence>
<organism evidence="3 4">
    <name type="scientific">Boletus reticuloceps</name>
    <dbReference type="NCBI Taxonomy" id="495285"/>
    <lineage>
        <taxon>Eukaryota</taxon>
        <taxon>Fungi</taxon>
        <taxon>Dikarya</taxon>
        <taxon>Basidiomycota</taxon>
        <taxon>Agaricomycotina</taxon>
        <taxon>Agaricomycetes</taxon>
        <taxon>Agaricomycetidae</taxon>
        <taxon>Boletales</taxon>
        <taxon>Boletineae</taxon>
        <taxon>Boletaceae</taxon>
        <taxon>Boletoideae</taxon>
        <taxon>Boletus</taxon>
    </lineage>
</organism>
<dbReference type="SUPFAM" id="SSF46934">
    <property type="entry name" value="UBA-like"/>
    <property type="match status" value="1"/>
</dbReference>
<keyword evidence="4" id="KW-1185">Reference proteome</keyword>
<feature type="compositionally biased region" description="Basic residues" evidence="1">
    <location>
        <begin position="658"/>
        <end position="676"/>
    </location>
</feature>
<reference evidence="3" key="1">
    <citation type="submission" date="2021-03" db="EMBL/GenBank/DDBJ databases">
        <title>Evolutionary innovations through gain and loss of genes in the ectomycorrhizal Boletales.</title>
        <authorList>
            <person name="Wu G."/>
            <person name="Miyauchi S."/>
            <person name="Morin E."/>
            <person name="Yang Z.-L."/>
            <person name="Xu J."/>
            <person name="Martin F.M."/>
        </authorList>
    </citation>
    <scope>NUCLEOTIDE SEQUENCE</scope>
    <source>
        <strain evidence="3">BR01</strain>
    </source>
</reference>
<dbReference type="PANTHER" id="PTHR21494:SF0">
    <property type="entry name" value="ACTIVATING SIGNAL COINTEGRATOR 1 COMPLEX SUBUNIT 2"/>
    <property type="match status" value="1"/>
</dbReference>
<name>A0A8I2YTB3_9AGAM</name>
<feature type="compositionally biased region" description="Gly residues" evidence="1">
    <location>
        <begin position="631"/>
        <end position="643"/>
    </location>
</feature>
<accession>A0A8I2YTB3</accession>
<comment type="caution">
    <text evidence="3">The sequence shown here is derived from an EMBL/GenBank/DDBJ whole genome shotgun (WGS) entry which is preliminary data.</text>
</comment>
<dbReference type="Proteomes" id="UP000683000">
    <property type="component" value="Unassembled WGS sequence"/>
</dbReference>
<gene>
    <name evidence="3" type="ORF">JVT61DRAFT_15247</name>
</gene>
<dbReference type="InterPro" id="IPR052586">
    <property type="entry name" value="ASCC2"/>
</dbReference>
<dbReference type="PROSITE" id="PS51140">
    <property type="entry name" value="CUE"/>
    <property type="match status" value="1"/>
</dbReference>
<dbReference type="InterPro" id="IPR003892">
    <property type="entry name" value="CUE"/>
</dbReference>
<evidence type="ECO:0000256" key="1">
    <source>
        <dbReference type="SAM" id="MobiDB-lite"/>
    </source>
</evidence>
<feature type="domain" description="CUE" evidence="2">
    <location>
        <begin position="389"/>
        <end position="436"/>
    </location>
</feature>
<evidence type="ECO:0000259" key="2">
    <source>
        <dbReference type="PROSITE" id="PS51140"/>
    </source>
</evidence>
<evidence type="ECO:0000313" key="3">
    <source>
        <dbReference type="EMBL" id="KAG6377442.1"/>
    </source>
</evidence>
<dbReference type="PANTHER" id="PTHR21494">
    <property type="entry name" value="ACTIVATING SIGNAL COINTEGRATOR 1 COMPLEX SUBUNIT 2 ASC-1 COMPLEX SUBUNIT P100"/>
    <property type="match status" value="1"/>
</dbReference>
<dbReference type="Gene3D" id="1.10.8.10">
    <property type="entry name" value="DNA helicase RuvA subunit, C-terminal domain"/>
    <property type="match status" value="1"/>
</dbReference>
<dbReference type="AlphaFoldDB" id="A0A8I2YTB3"/>
<dbReference type="CDD" id="cd14364">
    <property type="entry name" value="CUE_ASCC2"/>
    <property type="match status" value="1"/>
</dbReference>
<protein>
    <recommendedName>
        <fullName evidence="2">CUE domain-containing protein</fullName>
    </recommendedName>
</protein>
<dbReference type="InterPro" id="IPR041800">
    <property type="entry name" value="ASCC2_CUE"/>
</dbReference>
<feature type="compositionally biased region" description="Basic and acidic residues" evidence="1">
    <location>
        <begin position="644"/>
        <end position="657"/>
    </location>
</feature>
<dbReference type="EMBL" id="JAGFBS010000009">
    <property type="protein sequence ID" value="KAG6377442.1"/>
    <property type="molecule type" value="Genomic_DNA"/>
</dbReference>
<dbReference type="GO" id="GO:0043130">
    <property type="term" value="F:ubiquitin binding"/>
    <property type="evidence" value="ECO:0007669"/>
    <property type="project" value="InterPro"/>
</dbReference>
<dbReference type="OrthoDB" id="5577209at2759"/>
<dbReference type="InterPro" id="IPR009060">
    <property type="entry name" value="UBA-like_sf"/>
</dbReference>
<sequence length="683" mass="74722">MRTLAPLPAYPSTQARKGFSASQIAHFHSNLSNALVQVIALPPAKRDTPPTCAFISSYAGDAAQQILETLWEDIQPVKHDDRLRQRVLLLAEKLASSAPGLELKTLLDLCVAFPTKITHLRSILTAAFDGTPNLTSKFTSEVVPAFTSLLSSSRSSGLYGLRKTACCLTNLLRPSPPDLVRPFAHDKDFLVALARAYDDGLATISRSYGGIRIGVANRQLDSWEKIWLDTKVDIVDAFHIIVTTMVRDISTASGTELAVEADRTFEIVFTLLGITPQSATVGLADAVPFLNQPLIADYQYAYDLSKTLSSALHRASRDDARMERLESSLRSLAVERPDGGAKDPGALKLLLRSSGIAPRATNITVPITQLVTNKGKAKATTPEPSPDADLDMQVVQVLEIFPDHSPEYIRKLLTHPSFPFRGNAERVIEALLEGTAPCEDALGDGVAESISISVPVMDAPIERRNVFDDELMDIRRVHIGKKTPGISSQNRAEKEQIIRLAEAISVDSDEESGQPKALDVMDLDDDIDEAGTSTVKILVEQAYIRDPKLFDRDGETRRSKKRAELKQQTGWTDEQIEGWRIMLERNPKKERILQKHEFSGNRIVNMPIADSTGDHPGGGQRGGGRGRGRGRGGGDSGGGGRSGPGEKNEHVARERALKERHKSSNRRRGHDKKMRKAGVGPSE</sequence>